<name>B9SU48_RICCO</name>
<dbReference type="STRING" id="3988.B9SU48"/>
<protein>
    <recommendedName>
        <fullName evidence="3">Homeobox domain-containing protein</fullName>
    </recommendedName>
</protein>
<dbReference type="EMBL" id="EQ974140">
    <property type="protein sequence ID" value="EEF32855.1"/>
    <property type="molecule type" value="Genomic_DNA"/>
</dbReference>
<evidence type="ECO:0000313" key="2">
    <source>
        <dbReference type="Proteomes" id="UP000008311"/>
    </source>
</evidence>
<dbReference type="InParanoid" id="B9SU48"/>
<reference evidence="2" key="1">
    <citation type="journal article" date="2010" name="Nat. Biotechnol.">
        <title>Draft genome sequence of the oilseed species Ricinus communis.</title>
        <authorList>
            <person name="Chan A.P."/>
            <person name="Crabtree J."/>
            <person name="Zhao Q."/>
            <person name="Lorenzi H."/>
            <person name="Orvis J."/>
            <person name="Puiu D."/>
            <person name="Melake-Berhan A."/>
            <person name="Jones K.M."/>
            <person name="Redman J."/>
            <person name="Chen G."/>
            <person name="Cahoon E.B."/>
            <person name="Gedil M."/>
            <person name="Stanke M."/>
            <person name="Haas B.J."/>
            <person name="Wortman J.R."/>
            <person name="Fraser-Liggett C.M."/>
            <person name="Ravel J."/>
            <person name="Rabinowicz P.D."/>
        </authorList>
    </citation>
    <scope>NUCLEOTIDE SEQUENCE [LARGE SCALE GENOMIC DNA]</scope>
    <source>
        <strain evidence="2">cv. Hale</strain>
    </source>
</reference>
<dbReference type="PANTHER" id="PTHR46777:SF5">
    <property type="entry name" value="WUSCHEL-RELATED HOMEOBOX 13"/>
    <property type="match status" value="1"/>
</dbReference>
<gene>
    <name evidence="1" type="ORF">RCOM_1715600</name>
</gene>
<evidence type="ECO:0000313" key="1">
    <source>
        <dbReference type="EMBL" id="EEF32855.1"/>
    </source>
</evidence>
<accession>B9SU48</accession>
<dbReference type="InterPro" id="IPR044559">
    <property type="entry name" value="WOX13-like"/>
</dbReference>
<dbReference type="Proteomes" id="UP000008311">
    <property type="component" value="Unassembled WGS sequence"/>
</dbReference>
<sequence length="53" mass="6092">MHKTLSAQQDLVGGRLGNLYCDPLMTSGRHKITARQRWTPTPVQLQILERIFD</sequence>
<organism evidence="1 2">
    <name type="scientific">Ricinus communis</name>
    <name type="common">Castor bean</name>
    <dbReference type="NCBI Taxonomy" id="3988"/>
    <lineage>
        <taxon>Eukaryota</taxon>
        <taxon>Viridiplantae</taxon>
        <taxon>Streptophyta</taxon>
        <taxon>Embryophyta</taxon>
        <taxon>Tracheophyta</taxon>
        <taxon>Spermatophyta</taxon>
        <taxon>Magnoliopsida</taxon>
        <taxon>eudicotyledons</taxon>
        <taxon>Gunneridae</taxon>
        <taxon>Pentapetalae</taxon>
        <taxon>rosids</taxon>
        <taxon>fabids</taxon>
        <taxon>Malpighiales</taxon>
        <taxon>Euphorbiaceae</taxon>
        <taxon>Acalyphoideae</taxon>
        <taxon>Acalypheae</taxon>
        <taxon>Ricinus</taxon>
    </lineage>
</organism>
<proteinExistence type="predicted"/>
<keyword evidence="2" id="KW-1185">Reference proteome</keyword>
<evidence type="ECO:0008006" key="3">
    <source>
        <dbReference type="Google" id="ProtNLM"/>
    </source>
</evidence>
<dbReference type="PANTHER" id="PTHR46777">
    <property type="entry name" value="WUSCHEL-RELATED HOMEOBOX 13"/>
    <property type="match status" value="1"/>
</dbReference>
<dbReference type="GO" id="GO:0003700">
    <property type="term" value="F:DNA-binding transcription factor activity"/>
    <property type="evidence" value="ECO:0007669"/>
    <property type="project" value="InterPro"/>
</dbReference>
<dbReference type="AlphaFoldDB" id="B9SU48"/>